<keyword evidence="4" id="KW-0804">Transcription</keyword>
<dbReference type="AlphaFoldDB" id="A0A919K2V4"/>
<evidence type="ECO:0000256" key="3">
    <source>
        <dbReference type="ARBA" id="ARBA00023125"/>
    </source>
</evidence>
<dbReference type="SUPFAM" id="SSF46955">
    <property type="entry name" value="Putative DNA-binding domain"/>
    <property type="match status" value="1"/>
</dbReference>
<feature type="domain" description="HTH merR-type" evidence="5">
    <location>
        <begin position="1"/>
        <end position="70"/>
    </location>
</feature>
<dbReference type="EMBL" id="BOMV01000076">
    <property type="protein sequence ID" value="GIE99705.1"/>
    <property type="molecule type" value="Genomic_DNA"/>
</dbReference>
<dbReference type="PANTHER" id="PTHR30204">
    <property type="entry name" value="REDOX-CYCLING DRUG-SENSING TRANSCRIPTIONAL ACTIVATOR SOXR"/>
    <property type="match status" value="1"/>
</dbReference>
<dbReference type="PROSITE" id="PS50937">
    <property type="entry name" value="HTH_MERR_2"/>
    <property type="match status" value="1"/>
</dbReference>
<dbReference type="InterPro" id="IPR009061">
    <property type="entry name" value="DNA-bd_dom_put_sf"/>
</dbReference>
<dbReference type="PRINTS" id="PR00040">
    <property type="entry name" value="HTHMERR"/>
</dbReference>
<evidence type="ECO:0000256" key="1">
    <source>
        <dbReference type="ARBA" id="ARBA00022491"/>
    </source>
</evidence>
<dbReference type="InterPro" id="IPR047057">
    <property type="entry name" value="MerR_fam"/>
</dbReference>
<dbReference type="Pfam" id="PF13411">
    <property type="entry name" value="MerR_1"/>
    <property type="match status" value="1"/>
</dbReference>
<protein>
    <submittedName>
        <fullName evidence="6">MerR family transcriptional regulator</fullName>
    </submittedName>
</protein>
<accession>A0A919K2V4</accession>
<dbReference type="GO" id="GO:0003700">
    <property type="term" value="F:DNA-binding transcription factor activity"/>
    <property type="evidence" value="ECO:0007669"/>
    <property type="project" value="InterPro"/>
</dbReference>
<sequence>MEYSIGELAARFGLATHVLRHWEDMGLLSPARRVAGRRVYGAADVPRVAEILLAKDAGFSLEQVRELITAPDRKRRRQLMQDHLTQVRERIARLEQSATMLEHGLRCPHPDYRECPRFQELALSQQA</sequence>
<evidence type="ECO:0000259" key="5">
    <source>
        <dbReference type="PROSITE" id="PS50937"/>
    </source>
</evidence>
<dbReference type="PANTHER" id="PTHR30204:SF69">
    <property type="entry name" value="MERR-FAMILY TRANSCRIPTIONAL REGULATOR"/>
    <property type="match status" value="1"/>
</dbReference>
<evidence type="ECO:0000313" key="7">
    <source>
        <dbReference type="Proteomes" id="UP000636960"/>
    </source>
</evidence>
<evidence type="ECO:0000313" key="6">
    <source>
        <dbReference type="EMBL" id="GIE99705.1"/>
    </source>
</evidence>
<dbReference type="Proteomes" id="UP000636960">
    <property type="component" value="Unassembled WGS sequence"/>
</dbReference>
<dbReference type="Gene3D" id="1.10.1660.10">
    <property type="match status" value="1"/>
</dbReference>
<keyword evidence="3" id="KW-0238">DNA-binding</keyword>
<organism evidence="6 7">
    <name type="scientific">Paractinoplanes rishiriensis</name>
    <dbReference type="NCBI Taxonomy" id="1050105"/>
    <lineage>
        <taxon>Bacteria</taxon>
        <taxon>Bacillati</taxon>
        <taxon>Actinomycetota</taxon>
        <taxon>Actinomycetes</taxon>
        <taxon>Micromonosporales</taxon>
        <taxon>Micromonosporaceae</taxon>
        <taxon>Paractinoplanes</taxon>
    </lineage>
</organism>
<comment type="caution">
    <text evidence="6">The sequence shown here is derived from an EMBL/GenBank/DDBJ whole genome shotgun (WGS) entry which is preliminary data.</text>
</comment>
<reference evidence="6" key="1">
    <citation type="submission" date="2021-01" db="EMBL/GenBank/DDBJ databases">
        <title>Whole genome shotgun sequence of Actinoplanes rishiriensis NBRC 108556.</title>
        <authorList>
            <person name="Komaki H."/>
            <person name="Tamura T."/>
        </authorList>
    </citation>
    <scope>NUCLEOTIDE SEQUENCE</scope>
    <source>
        <strain evidence="6">NBRC 108556</strain>
    </source>
</reference>
<evidence type="ECO:0000256" key="4">
    <source>
        <dbReference type="ARBA" id="ARBA00023163"/>
    </source>
</evidence>
<name>A0A919K2V4_9ACTN</name>
<dbReference type="SMART" id="SM00422">
    <property type="entry name" value="HTH_MERR"/>
    <property type="match status" value="1"/>
</dbReference>
<dbReference type="InterPro" id="IPR000551">
    <property type="entry name" value="MerR-type_HTH_dom"/>
</dbReference>
<dbReference type="GO" id="GO:0003677">
    <property type="term" value="F:DNA binding"/>
    <property type="evidence" value="ECO:0007669"/>
    <property type="project" value="UniProtKB-KW"/>
</dbReference>
<keyword evidence="7" id="KW-1185">Reference proteome</keyword>
<proteinExistence type="predicted"/>
<keyword evidence="2" id="KW-0805">Transcription regulation</keyword>
<evidence type="ECO:0000256" key="2">
    <source>
        <dbReference type="ARBA" id="ARBA00023015"/>
    </source>
</evidence>
<dbReference type="RefSeq" id="WP_203786684.1">
    <property type="nucleotide sequence ID" value="NZ_BOMV01000076.1"/>
</dbReference>
<gene>
    <name evidence="6" type="ORF">Ari01nite_71700</name>
</gene>
<keyword evidence="1" id="KW-0678">Repressor</keyword>